<proteinExistence type="predicted"/>
<name>A0A4S8MUU1_DENBC</name>
<dbReference type="OrthoDB" id="165352at2759"/>
<protein>
    <submittedName>
        <fullName evidence="1">Uncharacterized protein</fullName>
    </submittedName>
</protein>
<accession>A0A4S8MUU1</accession>
<evidence type="ECO:0000313" key="1">
    <source>
        <dbReference type="EMBL" id="THV07030.1"/>
    </source>
</evidence>
<organism evidence="1 2">
    <name type="scientific">Dendrothele bispora (strain CBS 962.96)</name>
    <dbReference type="NCBI Taxonomy" id="1314807"/>
    <lineage>
        <taxon>Eukaryota</taxon>
        <taxon>Fungi</taxon>
        <taxon>Dikarya</taxon>
        <taxon>Basidiomycota</taxon>
        <taxon>Agaricomycotina</taxon>
        <taxon>Agaricomycetes</taxon>
        <taxon>Agaricomycetidae</taxon>
        <taxon>Agaricales</taxon>
        <taxon>Agaricales incertae sedis</taxon>
        <taxon>Dendrothele</taxon>
    </lineage>
</organism>
<gene>
    <name evidence="1" type="ORF">K435DRAFT_789111</name>
</gene>
<evidence type="ECO:0000313" key="2">
    <source>
        <dbReference type="Proteomes" id="UP000297245"/>
    </source>
</evidence>
<dbReference type="EMBL" id="ML179040">
    <property type="protein sequence ID" value="THV07030.1"/>
    <property type="molecule type" value="Genomic_DNA"/>
</dbReference>
<reference evidence="1 2" key="1">
    <citation type="journal article" date="2019" name="Nat. Ecol. Evol.">
        <title>Megaphylogeny resolves global patterns of mushroom evolution.</title>
        <authorList>
            <person name="Varga T."/>
            <person name="Krizsan K."/>
            <person name="Foldi C."/>
            <person name="Dima B."/>
            <person name="Sanchez-Garcia M."/>
            <person name="Sanchez-Ramirez S."/>
            <person name="Szollosi G.J."/>
            <person name="Szarkandi J.G."/>
            <person name="Papp V."/>
            <person name="Albert L."/>
            <person name="Andreopoulos W."/>
            <person name="Angelini C."/>
            <person name="Antonin V."/>
            <person name="Barry K.W."/>
            <person name="Bougher N.L."/>
            <person name="Buchanan P."/>
            <person name="Buyck B."/>
            <person name="Bense V."/>
            <person name="Catcheside P."/>
            <person name="Chovatia M."/>
            <person name="Cooper J."/>
            <person name="Damon W."/>
            <person name="Desjardin D."/>
            <person name="Finy P."/>
            <person name="Geml J."/>
            <person name="Haridas S."/>
            <person name="Hughes K."/>
            <person name="Justo A."/>
            <person name="Karasinski D."/>
            <person name="Kautmanova I."/>
            <person name="Kiss B."/>
            <person name="Kocsube S."/>
            <person name="Kotiranta H."/>
            <person name="LaButti K.M."/>
            <person name="Lechner B.E."/>
            <person name="Liimatainen K."/>
            <person name="Lipzen A."/>
            <person name="Lukacs Z."/>
            <person name="Mihaltcheva S."/>
            <person name="Morgado L.N."/>
            <person name="Niskanen T."/>
            <person name="Noordeloos M.E."/>
            <person name="Ohm R.A."/>
            <person name="Ortiz-Santana B."/>
            <person name="Ovrebo C."/>
            <person name="Racz N."/>
            <person name="Riley R."/>
            <person name="Savchenko A."/>
            <person name="Shiryaev A."/>
            <person name="Soop K."/>
            <person name="Spirin V."/>
            <person name="Szebenyi C."/>
            <person name="Tomsovsky M."/>
            <person name="Tulloss R.E."/>
            <person name="Uehling J."/>
            <person name="Grigoriev I.V."/>
            <person name="Vagvolgyi C."/>
            <person name="Papp T."/>
            <person name="Martin F.M."/>
            <person name="Miettinen O."/>
            <person name="Hibbett D.S."/>
            <person name="Nagy L.G."/>
        </authorList>
    </citation>
    <scope>NUCLEOTIDE SEQUENCE [LARGE SCALE GENOMIC DNA]</scope>
    <source>
        <strain evidence="1 2">CBS 962.96</strain>
    </source>
</reference>
<dbReference type="AlphaFoldDB" id="A0A4S8MUU1"/>
<dbReference type="Proteomes" id="UP000297245">
    <property type="component" value="Unassembled WGS sequence"/>
</dbReference>
<keyword evidence="2" id="KW-1185">Reference proteome</keyword>
<sequence>MPPRERFQSVVRKVMAMHRGTSMMVTGLNVGAEPGIDPRRASADLMFGGIKKRCVIEMFDYSSTNCMAGNDDEDEDDRIKFMTDSETIYGGTVNSRWSLKKGGTLRSRTRQQTGGSEKDMEMGVLNKTRSNGSWSFFDSDRKEEEARVAALKKGDRVQVQVQPMFIFLFRDGNFLRPVHLSI</sequence>